<keyword evidence="3" id="KW-0560">Oxidoreductase</keyword>
<evidence type="ECO:0000256" key="2">
    <source>
        <dbReference type="ARBA" id="ARBA00001964"/>
    </source>
</evidence>
<dbReference type="Proteomes" id="UP000466681">
    <property type="component" value="Chromosome"/>
</dbReference>
<dbReference type="Gene3D" id="3.40.50.970">
    <property type="match status" value="1"/>
</dbReference>
<dbReference type="PANTHER" id="PTHR11516:SF60">
    <property type="entry name" value="PYRUVATE DEHYDROGENASE E1 COMPONENT SUBUNIT ALPHA"/>
    <property type="match status" value="1"/>
</dbReference>
<dbReference type="PANTHER" id="PTHR11516">
    <property type="entry name" value="PYRUVATE DEHYDROGENASE E1 COMPONENT, ALPHA SUBUNIT BACTERIAL AND ORGANELLAR"/>
    <property type="match status" value="1"/>
</dbReference>
<evidence type="ECO:0000313" key="7">
    <source>
        <dbReference type="Proteomes" id="UP000466681"/>
    </source>
</evidence>
<evidence type="ECO:0000256" key="1">
    <source>
        <dbReference type="ARBA" id="ARBA00001946"/>
    </source>
</evidence>
<dbReference type="EMBL" id="AP022560">
    <property type="protein sequence ID" value="BBX04716.1"/>
    <property type="molecule type" value="Genomic_DNA"/>
</dbReference>
<dbReference type="KEGG" id="mmor:MMOR_56520"/>
<gene>
    <name evidence="6" type="ORF">MMOR_56520</name>
</gene>
<dbReference type="InterPro" id="IPR050642">
    <property type="entry name" value="PDH_E1_Alpha_Subunit"/>
</dbReference>
<evidence type="ECO:0000313" key="6">
    <source>
        <dbReference type="EMBL" id="BBX04716.1"/>
    </source>
</evidence>
<dbReference type="AlphaFoldDB" id="A0AAD1HI93"/>
<dbReference type="InterPro" id="IPR029061">
    <property type="entry name" value="THDP-binding"/>
</dbReference>
<accession>A0AAD1HI93</accession>
<protein>
    <submittedName>
        <fullName evidence="6">Acetoin:2,6-dichlorophenolindophenol oxidoreductase subunit alpha</fullName>
    </submittedName>
</protein>
<evidence type="ECO:0000256" key="4">
    <source>
        <dbReference type="ARBA" id="ARBA00023052"/>
    </source>
</evidence>
<organism evidence="6 7">
    <name type="scientific">Mycolicibacterium moriokaense</name>
    <dbReference type="NCBI Taxonomy" id="39691"/>
    <lineage>
        <taxon>Bacteria</taxon>
        <taxon>Bacillati</taxon>
        <taxon>Actinomycetota</taxon>
        <taxon>Actinomycetes</taxon>
        <taxon>Mycobacteriales</taxon>
        <taxon>Mycobacteriaceae</taxon>
        <taxon>Mycolicibacterium</taxon>
    </lineage>
</organism>
<evidence type="ECO:0000259" key="5">
    <source>
        <dbReference type="Pfam" id="PF00676"/>
    </source>
</evidence>
<dbReference type="GO" id="GO:0000287">
    <property type="term" value="F:magnesium ion binding"/>
    <property type="evidence" value="ECO:0007669"/>
    <property type="project" value="UniProtKB-ARBA"/>
</dbReference>
<dbReference type="RefSeq" id="WP_234810058.1">
    <property type="nucleotide sequence ID" value="NZ_AP022560.1"/>
</dbReference>
<dbReference type="GO" id="GO:0006086">
    <property type="term" value="P:pyruvate decarboxylation to acetyl-CoA"/>
    <property type="evidence" value="ECO:0007669"/>
    <property type="project" value="TreeGrafter"/>
</dbReference>
<dbReference type="Pfam" id="PF00676">
    <property type="entry name" value="E1_dh"/>
    <property type="match status" value="1"/>
</dbReference>
<keyword evidence="4" id="KW-0786">Thiamine pyrophosphate</keyword>
<name>A0AAD1HI93_9MYCO</name>
<comment type="cofactor">
    <cofactor evidence="2">
        <name>thiamine diphosphate</name>
        <dbReference type="ChEBI" id="CHEBI:58937"/>
    </cofactor>
</comment>
<sequence length="339" mass="36416">MATYTQASMDGPSTDMPSREQLLQMYLTMRTITTADERISAEARAGTLQATFYPVRGLEGVCAALGITLDCNDFLVSTYRNLGDAVAKGTELRRIIAEEYGRATGVSQGKGGPMHLHDVSVGFMATTGIVGAGLPIAVGLGLATQLDGGRHATAVTFGDGATSIGAFHEAMNLAALWELPIVFVCQNNQWAEHTALSDYAANTDLAARAAAYGMRSTSVDGFDPITTWRTLRTAVTVARAGLGPTFVECRTYRLAGHTGATDYSYMPAAELDSALKRDPAPSFRRWLQSAGIFDAAELDDLDRRAQETVDDAFQFALDSEPPQREQLLQDVFAPERNAS</sequence>
<proteinExistence type="predicted"/>
<dbReference type="GO" id="GO:0004739">
    <property type="term" value="F:pyruvate dehydrogenase (acetyl-transferring) activity"/>
    <property type="evidence" value="ECO:0007669"/>
    <property type="project" value="TreeGrafter"/>
</dbReference>
<comment type="cofactor">
    <cofactor evidence="1">
        <name>Mg(2+)</name>
        <dbReference type="ChEBI" id="CHEBI:18420"/>
    </cofactor>
</comment>
<keyword evidence="7" id="KW-1185">Reference proteome</keyword>
<dbReference type="CDD" id="cd02000">
    <property type="entry name" value="TPP_E1_PDC_ADC_BCADC"/>
    <property type="match status" value="1"/>
</dbReference>
<dbReference type="SUPFAM" id="SSF52518">
    <property type="entry name" value="Thiamin diphosphate-binding fold (THDP-binding)"/>
    <property type="match status" value="1"/>
</dbReference>
<feature type="domain" description="Dehydrogenase E1 component" evidence="5">
    <location>
        <begin position="29"/>
        <end position="322"/>
    </location>
</feature>
<dbReference type="InterPro" id="IPR001017">
    <property type="entry name" value="DH_E1"/>
</dbReference>
<evidence type="ECO:0000256" key="3">
    <source>
        <dbReference type="ARBA" id="ARBA00023002"/>
    </source>
</evidence>
<reference evidence="6 7" key="1">
    <citation type="journal article" date="2019" name="Emerg. Microbes Infect.">
        <title>Comprehensive subspecies identification of 175 nontuberculous mycobacteria species based on 7547 genomic profiles.</title>
        <authorList>
            <person name="Matsumoto Y."/>
            <person name="Kinjo T."/>
            <person name="Motooka D."/>
            <person name="Nabeya D."/>
            <person name="Jung N."/>
            <person name="Uechi K."/>
            <person name="Horii T."/>
            <person name="Iida T."/>
            <person name="Fujita J."/>
            <person name="Nakamura S."/>
        </authorList>
    </citation>
    <scope>NUCLEOTIDE SEQUENCE [LARGE SCALE GENOMIC DNA]</scope>
    <source>
        <strain evidence="6 7">JCM 6375</strain>
    </source>
</reference>